<comment type="caution">
    <text evidence="9">The sequence shown here is derived from an EMBL/GenBank/DDBJ whole genome shotgun (WGS) entry which is preliminary data.</text>
</comment>
<dbReference type="Proteomes" id="UP001153069">
    <property type="component" value="Unassembled WGS sequence"/>
</dbReference>
<dbReference type="PANTHER" id="PTHR24276:SF98">
    <property type="entry name" value="FI18310P1-RELATED"/>
    <property type="match status" value="1"/>
</dbReference>
<evidence type="ECO:0000256" key="2">
    <source>
        <dbReference type="ARBA" id="ARBA00023026"/>
    </source>
</evidence>
<dbReference type="GO" id="GO:0004252">
    <property type="term" value="F:serine-type endopeptidase activity"/>
    <property type="evidence" value="ECO:0007669"/>
    <property type="project" value="InterPro"/>
</dbReference>
<dbReference type="InterPro" id="IPR001254">
    <property type="entry name" value="Trypsin_dom"/>
</dbReference>
<keyword evidence="5" id="KW-0378">Hydrolase</keyword>
<dbReference type="SUPFAM" id="SSF50494">
    <property type="entry name" value="Trypsin-like serine proteases"/>
    <property type="match status" value="1"/>
</dbReference>
<dbReference type="AlphaFoldDB" id="A0A9N8DLP3"/>
<name>A0A9N8DLP3_9STRA</name>
<evidence type="ECO:0000256" key="7">
    <source>
        <dbReference type="SAM" id="SignalP"/>
    </source>
</evidence>
<evidence type="ECO:0000313" key="9">
    <source>
        <dbReference type="EMBL" id="CAB9504561.1"/>
    </source>
</evidence>
<keyword evidence="3" id="KW-1015">Disulfide bond</keyword>
<dbReference type="InterPro" id="IPR001314">
    <property type="entry name" value="Peptidase_S1A"/>
</dbReference>
<dbReference type="Gene3D" id="2.40.10.10">
    <property type="entry name" value="Trypsin-like serine proteases"/>
    <property type="match status" value="1"/>
</dbReference>
<dbReference type="CDD" id="cd00190">
    <property type="entry name" value="Tryp_SPc"/>
    <property type="match status" value="1"/>
</dbReference>
<feature type="chain" id="PRO_5040192280" evidence="7">
    <location>
        <begin position="23"/>
        <end position="736"/>
    </location>
</feature>
<dbReference type="InterPro" id="IPR018114">
    <property type="entry name" value="TRYPSIN_HIS"/>
</dbReference>
<keyword evidence="7" id="KW-0732">Signal</keyword>
<evidence type="ECO:0000256" key="1">
    <source>
        <dbReference type="ARBA" id="ARBA00007664"/>
    </source>
</evidence>
<dbReference type="PROSITE" id="PS50240">
    <property type="entry name" value="TRYPSIN_DOM"/>
    <property type="match status" value="1"/>
</dbReference>
<protein>
    <submittedName>
        <fullName evidence="9">Plasminogen</fullName>
    </submittedName>
</protein>
<feature type="region of interest" description="Disordered" evidence="6">
    <location>
        <begin position="714"/>
        <end position="736"/>
    </location>
</feature>
<feature type="compositionally biased region" description="Low complexity" evidence="6">
    <location>
        <begin position="499"/>
        <end position="508"/>
    </location>
</feature>
<feature type="compositionally biased region" description="Gly residues" evidence="6">
    <location>
        <begin position="509"/>
        <end position="534"/>
    </location>
</feature>
<dbReference type="InterPro" id="IPR009003">
    <property type="entry name" value="Peptidase_S1_PA"/>
</dbReference>
<sequence>MKISTSCLLALWGLAVSASASASASVATNPKVNQKKSINTAELAREKLERFQNGIRQKLETTVDTTSTVENEQNTNKLRRRDAAIDTRIIGGSRVKTPYPYMALLEVGCAAALIHDDILISAAHCNVGTIFDRISWIGSVKKEEGLVRTVVDIIEHPQFNDADIVYDFMIMKLNTTAKLDPYYRVPGSGVSVSVDNPAVTAQSKQAARNHTDLYETGIEPIMINRDPNVPQVGDPQQIMGFGVTSQSQFGLVDDLHENTVYAIDDADCGNYYQALGYFPNVMMCAGHPSGGADTCQGDSGGPMVDLNTNTLSGVTSWGQGCGLREYPGVYAQVDAVSDWIDEEICRNSCYPPDTCDPEITHPCADYVQGGAVHFDGPLEFTIEVTLDTYPSEFGSILSFYETGTELWFVPFGTYDNEQSPSDSLLVVEETFTDLPAGIYRLVLGDGGSDGLCCNYGRGGVTVTNSLGDELWSTDGRYGSLEVVYLNITDDGELVWAASNPDGTDSNPGNGNGGGPPSTFPGQGGGPPETPGGGTEGDDGFFLGGGAYDPSEYDNDWPGAFPLLTNSTNVVTINVRTDRFPGETEIQWSQRTGPDTFQLLDRENPIRGSTVISYEKFVENETIYRLRILDALGDGTCCLFGLGWFTITNATASDDFELGTVLWEMMGGEFFDLEEVFIWVDADGNSHLVEYLPGQGYALIVYDIVSEERIFVVSDEPEEPEEAPKSGQKGFGDWFLP</sequence>
<dbReference type="Pfam" id="PF00089">
    <property type="entry name" value="Trypsin"/>
    <property type="match status" value="2"/>
</dbReference>
<accession>A0A9N8DLP3</accession>
<keyword evidence="5" id="KW-0645">Protease</keyword>
<evidence type="ECO:0000313" key="10">
    <source>
        <dbReference type="Proteomes" id="UP001153069"/>
    </source>
</evidence>
<dbReference type="PROSITE" id="PS00134">
    <property type="entry name" value="TRYPSIN_HIS"/>
    <property type="match status" value="1"/>
</dbReference>
<keyword evidence="4" id="KW-0325">Glycoprotein</keyword>
<proteinExistence type="inferred from homology"/>
<dbReference type="PANTHER" id="PTHR24276">
    <property type="entry name" value="POLYSERASE-RELATED"/>
    <property type="match status" value="1"/>
</dbReference>
<gene>
    <name evidence="9" type="ORF">SEMRO_201_G084960.1</name>
</gene>
<dbReference type="EMBL" id="CAICTM010000200">
    <property type="protein sequence ID" value="CAB9504561.1"/>
    <property type="molecule type" value="Genomic_DNA"/>
</dbReference>
<dbReference type="GO" id="GO:0006508">
    <property type="term" value="P:proteolysis"/>
    <property type="evidence" value="ECO:0007669"/>
    <property type="project" value="UniProtKB-KW"/>
</dbReference>
<dbReference type="InterPro" id="IPR043504">
    <property type="entry name" value="Peptidase_S1_PA_chymotrypsin"/>
</dbReference>
<evidence type="ECO:0000256" key="6">
    <source>
        <dbReference type="SAM" id="MobiDB-lite"/>
    </source>
</evidence>
<feature type="region of interest" description="Disordered" evidence="6">
    <location>
        <begin position="495"/>
        <end position="544"/>
    </location>
</feature>
<dbReference type="PROSITE" id="PS00135">
    <property type="entry name" value="TRYPSIN_SER"/>
    <property type="match status" value="1"/>
</dbReference>
<evidence type="ECO:0000256" key="3">
    <source>
        <dbReference type="ARBA" id="ARBA00023157"/>
    </source>
</evidence>
<organism evidence="9 10">
    <name type="scientific">Seminavis robusta</name>
    <dbReference type="NCBI Taxonomy" id="568900"/>
    <lineage>
        <taxon>Eukaryota</taxon>
        <taxon>Sar</taxon>
        <taxon>Stramenopiles</taxon>
        <taxon>Ochrophyta</taxon>
        <taxon>Bacillariophyta</taxon>
        <taxon>Bacillariophyceae</taxon>
        <taxon>Bacillariophycidae</taxon>
        <taxon>Naviculales</taxon>
        <taxon>Naviculaceae</taxon>
        <taxon>Seminavis</taxon>
    </lineage>
</organism>
<evidence type="ECO:0000256" key="4">
    <source>
        <dbReference type="ARBA" id="ARBA00023180"/>
    </source>
</evidence>
<keyword evidence="2" id="KW-0843">Virulence</keyword>
<dbReference type="FunFam" id="2.40.10.10:FF:000002">
    <property type="entry name" value="Transmembrane protease serine"/>
    <property type="match status" value="1"/>
</dbReference>
<evidence type="ECO:0000259" key="8">
    <source>
        <dbReference type="PROSITE" id="PS50240"/>
    </source>
</evidence>
<dbReference type="InterPro" id="IPR033116">
    <property type="entry name" value="TRYPSIN_SER"/>
</dbReference>
<feature type="domain" description="Peptidase S1" evidence="8">
    <location>
        <begin position="89"/>
        <end position="345"/>
    </location>
</feature>
<dbReference type="InterPro" id="IPR050430">
    <property type="entry name" value="Peptidase_S1"/>
</dbReference>
<dbReference type="PRINTS" id="PR00722">
    <property type="entry name" value="CHYMOTRYPSIN"/>
</dbReference>
<feature type="signal peptide" evidence="7">
    <location>
        <begin position="1"/>
        <end position="22"/>
    </location>
</feature>
<keyword evidence="10" id="KW-1185">Reference proteome</keyword>
<evidence type="ECO:0000256" key="5">
    <source>
        <dbReference type="RuleBase" id="RU363034"/>
    </source>
</evidence>
<keyword evidence="5" id="KW-0720">Serine protease</keyword>
<dbReference type="OrthoDB" id="74960at2759"/>
<comment type="similarity">
    <text evidence="1">Belongs to the peptidase S1 family.</text>
</comment>
<dbReference type="SMART" id="SM00020">
    <property type="entry name" value="Tryp_SPc"/>
    <property type="match status" value="1"/>
</dbReference>
<reference evidence="9" key="1">
    <citation type="submission" date="2020-06" db="EMBL/GenBank/DDBJ databases">
        <authorList>
            <consortium name="Plant Systems Biology data submission"/>
        </authorList>
    </citation>
    <scope>NUCLEOTIDE SEQUENCE</scope>
    <source>
        <strain evidence="9">D6</strain>
    </source>
</reference>